<dbReference type="AlphaFoldDB" id="A0A8H5ASA8"/>
<dbReference type="EMBL" id="JAACJJ010000058">
    <property type="protein sequence ID" value="KAF5310067.1"/>
    <property type="molecule type" value="Genomic_DNA"/>
</dbReference>
<dbReference type="OrthoDB" id="3687641at2759"/>
<keyword evidence="4" id="KW-0812">Transmembrane</keyword>
<keyword evidence="4" id="KW-1133">Transmembrane helix</keyword>
<evidence type="ECO:0000256" key="3">
    <source>
        <dbReference type="ARBA" id="ARBA00035112"/>
    </source>
</evidence>
<accession>A0A8H5ASA8</accession>
<keyword evidence="2" id="KW-0560">Oxidoreductase</keyword>
<evidence type="ECO:0000313" key="5">
    <source>
        <dbReference type="EMBL" id="KAF5310067.1"/>
    </source>
</evidence>
<dbReference type="Proteomes" id="UP000567179">
    <property type="component" value="Unassembled WGS sequence"/>
</dbReference>
<evidence type="ECO:0000256" key="2">
    <source>
        <dbReference type="ARBA" id="ARBA00023002"/>
    </source>
</evidence>
<reference evidence="5 6" key="1">
    <citation type="journal article" date="2020" name="ISME J.">
        <title>Uncovering the hidden diversity of litter-decomposition mechanisms in mushroom-forming fungi.</title>
        <authorList>
            <person name="Floudas D."/>
            <person name="Bentzer J."/>
            <person name="Ahren D."/>
            <person name="Johansson T."/>
            <person name="Persson P."/>
            <person name="Tunlid A."/>
        </authorList>
    </citation>
    <scope>NUCLEOTIDE SEQUENCE [LARGE SCALE GENOMIC DNA]</scope>
    <source>
        <strain evidence="5 6">CBS 101986</strain>
    </source>
</reference>
<dbReference type="GO" id="GO:0043386">
    <property type="term" value="P:mycotoxin biosynthetic process"/>
    <property type="evidence" value="ECO:0007669"/>
    <property type="project" value="InterPro"/>
</dbReference>
<dbReference type="InterPro" id="IPR021765">
    <property type="entry name" value="UstYa-like"/>
</dbReference>
<feature type="transmembrane region" description="Helical" evidence="4">
    <location>
        <begin position="7"/>
        <end position="27"/>
    </location>
</feature>
<evidence type="ECO:0000256" key="4">
    <source>
        <dbReference type="SAM" id="Phobius"/>
    </source>
</evidence>
<keyword evidence="6" id="KW-1185">Reference proteome</keyword>
<dbReference type="PANTHER" id="PTHR33365:SF11">
    <property type="entry name" value="TAT PATHWAY SIGNAL SEQUENCE"/>
    <property type="match status" value="1"/>
</dbReference>
<organism evidence="5 6">
    <name type="scientific">Psilocybe cf. subviscida</name>
    <dbReference type="NCBI Taxonomy" id="2480587"/>
    <lineage>
        <taxon>Eukaryota</taxon>
        <taxon>Fungi</taxon>
        <taxon>Dikarya</taxon>
        <taxon>Basidiomycota</taxon>
        <taxon>Agaricomycotina</taxon>
        <taxon>Agaricomycetes</taxon>
        <taxon>Agaricomycetidae</taxon>
        <taxon>Agaricales</taxon>
        <taxon>Agaricineae</taxon>
        <taxon>Strophariaceae</taxon>
        <taxon>Psilocybe</taxon>
    </lineage>
</organism>
<evidence type="ECO:0000313" key="6">
    <source>
        <dbReference type="Proteomes" id="UP000567179"/>
    </source>
</evidence>
<protein>
    <submittedName>
        <fullName evidence="5">Uncharacterized protein</fullName>
    </submittedName>
</protein>
<gene>
    <name evidence="5" type="ORF">D9619_010315</name>
</gene>
<comment type="pathway">
    <text evidence="1">Mycotoxin biosynthesis.</text>
</comment>
<name>A0A8H5ASA8_9AGAR</name>
<proteinExistence type="inferred from homology"/>
<comment type="caution">
    <text evidence="5">The sequence shown here is derived from an EMBL/GenBank/DDBJ whole genome shotgun (WGS) entry which is preliminary data.</text>
</comment>
<dbReference type="GO" id="GO:0016491">
    <property type="term" value="F:oxidoreductase activity"/>
    <property type="evidence" value="ECO:0007669"/>
    <property type="project" value="UniProtKB-KW"/>
</dbReference>
<dbReference type="PANTHER" id="PTHR33365">
    <property type="entry name" value="YALI0B05434P"/>
    <property type="match status" value="1"/>
</dbReference>
<evidence type="ECO:0000256" key="1">
    <source>
        <dbReference type="ARBA" id="ARBA00004685"/>
    </source>
</evidence>
<sequence>MVRSRTLWLSIAFFTLLDIIMLSFYVFKHLTAPLGDALVFQPKFSVPVALSIGRTQHYNLDEPDSNMEWSKLIPSAGHLVYLKSDAGQVKKHTVTMLHQFKCLDAIRRQYNGPPDAPLSPLTLHCINYLRQSILCRLDVGLESATNVWGTVAKSAEYVCRDWTELYKAVEQNQAGFQRAYSPS</sequence>
<dbReference type="Pfam" id="PF11807">
    <property type="entry name" value="UstYa"/>
    <property type="match status" value="1"/>
</dbReference>
<comment type="similarity">
    <text evidence="3">Belongs to the ustYa family.</text>
</comment>
<keyword evidence="4" id="KW-0472">Membrane</keyword>